<dbReference type="Gene3D" id="3.30.530.20">
    <property type="match status" value="1"/>
</dbReference>
<dbReference type="FunFam" id="3.30.530.20:FF:000007">
    <property type="entry name" value="Major pollen allergen Bet v 1-A"/>
    <property type="match status" value="1"/>
</dbReference>
<dbReference type="PANTHER" id="PTHR33077:SF90">
    <property type="entry name" value="PROTEIN TIFY 7"/>
    <property type="match status" value="1"/>
</dbReference>
<proteinExistence type="inferred from homology"/>
<comment type="caution">
    <text evidence="4">The sequence shown here is derived from an EMBL/GenBank/DDBJ whole genome shotgun (WGS) entry which is preliminary data.</text>
</comment>
<dbReference type="GO" id="GO:0009611">
    <property type="term" value="P:response to wounding"/>
    <property type="evidence" value="ECO:0007669"/>
    <property type="project" value="TreeGrafter"/>
</dbReference>
<protein>
    <recommendedName>
        <fullName evidence="6">Bet v I/Major latex protein domain-containing protein</fullName>
    </recommendedName>
</protein>
<keyword evidence="2" id="KW-0611">Plant defense</keyword>
<name>A0A6A6MVJ6_HEVBR</name>
<accession>A0A6A6MVJ6</accession>
<dbReference type="PRINTS" id="PR00634">
    <property type="entry name" value="BETALLERGEN"/>
</dbReference>
<keyword evidence="5" id="KW-1185">Reference proteome</keyword>
<reference evidence="4 5" key="1">
    <citation type="journal article" date="2020" name="Mol. Plant">
        <title>The Chromosome-Based Rubber Tree Genome Provides New Insights into Spurge Genome Evolution and Rubber Biosynthesis.</title>
        <authorList>
            <person name="Liu J."/>
            <person name="Shi C."/>
            <person name="Shi C.C."/>
            <person name="Li W."/>
            <person name="Zhang Q.J."/>
            <person name="Zhang Y."/>
            <person name="Li K."/>
            <person name="Lu H.F."/>
            <person name="Shi C."/>
            <person name="Zhu S.T."/>
            <person name="Xiao Z.Y."/>
            <person name="Nan H."/>
            <person name="Yue Y."/>
            <person name="Zhu X.G."/>
            <person name="Wu Y."/>
            <person name="Hong X.N."/>
            <person name="Fan G.Y."/>
            <person name="Tong Y."/>
            <person name="Zhang D."/>
            <person name="Mao C.L."/>
            <person name="Liu Y.L."/>
            <person name="Hao S.J."/>
            <person name="Liu W.Q."/>
            <person name="Lv M.Q."/>
            <person name="Zhang H.B."/>
            <person name="Liu Y."/>
            <person name="Hu-Tang G.R."/>
            <person name="Wang J.P."/>
            <person name="Wang J.H."/>
            <person name="Sun Y.H."/>
            <person name="Ni S.B."/>
            <person name="Chen W.B."/>
            <person name="Zhang X.C."/>
            <person name="Jiao Y.N."/>
            <person name="Eichler E.E."/>
            <person name="Li G.H."/>
            <person name="Liu X."/>
            <person name="Gao L.Z."/>
        </authorList>
    </citation>
    <scope>NUCLEOTIDE SEQUENCE [LARGE SCALE GENOMIC DNA]</scope>
    <source>
        <strain evidence="5">cv. GT1</strain>
        <tissue evidence="4">Leaf</tissue>
    </source>
</reference>
<dbReference type="AlphaFoldDB" id="A0A6A6MVJ6"/>
<evidence type="ECO:0000256" key="2">
    <source>
        <dbReference type="ARBA" id="ARBA00022821"/>
    </source>
</evidence>
<dbReference type="GO" id="GO:0004864">
    <property type="term" value="F:protein phosphatase inhibitor activity"/>
    <property type="evidence" value="ECO:0007669"/>
    <property type="project" value="InterPro"/>
</dbReference>
<dbReference type="InterPro" id="IPR018467">
    <property type="entry name" value="CCT_CS"/>
</dbReference>
<dbReference type="GO" id="GO:0010427">
    <property type="term" value="F:abscisic acid binding"/>
    <property type="evidence" value="ECO:0007669"/>
    <property type="project" value="InterPro"/>
</dbReference>
<keyword evidence="3" id="KW-0568">Pathogenesis-related protein</keyword>
<evidence type="ECO:0000256" key="3">
    <source>
        <dbReference type="ARBA" id="ARBA00023265"/>
    </source>
</evidence>
<organism evidence="4 5">
    <name type="scientific">Hevea brasiliensis</name>
    <name type="common">Para rubber tree</name>
    <name type="synonym">Siphonia brasiliensis</name>
    <dbReference type="NCBI Taxonomy" id="3981"/>
    <lineage>
        <taxon>Eukaryota</taxon>
        <taxon>Viridiplantae</taxon>
        <taxon>Streptophyta</taxon>
        <taxon>Embryophyta</taxon>
        <taxon>Tracheophyta</taxon>
        <taxon>Spermatophyta</taxon>
        <taxon>Magnoliopsida</taxon>
        <taxon>eudicotyledons</taxon>
        <taxon>Gunneridae</taxon>
        <taxon>Pentapetalae</taxon>
        <taxon>rosids</taxon>
        <taxon>fabids</taxon>
        <taxon>Malpighiales</taxon>
        <taxon>Euphorbiaceae</taxon>
        <taxon>Crotonoideae</taxon>
        <taxon>Micrandreae</taxon>
        <taxon>Hevea</taxon>
    </lineage>
</organism>
<evidence type="ECO:0000313" key="5">
    <source>
        <dbReference type="Proteomes" id="UP000467840"/>
    </source>
</evidence>
<dbReference type="SUPFAM" id="SSF55961">
    <property type="entry name" value="Bet v1-like"/>
    <property type="match status" value="1"/>
</dbReference>
<dbReference type="GO" id="GO:0009738">
    <property type="term" value="P:abscisic acid-activated signaling pathway"/>
    <property type="evidence" value="ECO:0007669"/>
    <property type="project" value="InterPro"/>
</dbReference>
<dbReference type="Proteomes" id="UP000467840">
    <property type="component" value="Chromosome 6"/>
</dbReference>
<dbReference type="PANTHER" id="PTHR33077">
    <property type="entry name" value="PROTEIN TIFY 4A-RELATED-RELATED"/>
    <property type="match status" value="1"/>
</dbReference>
<dbReference type="GO" id="GO:2000022">
    <property type="term" value="P:regulation of jasmonic acid mediated signaling pathway"/>
    <property type="evidence" value="ECO:0007669"/>
    <property type="project" value="TreeGrafter"/>
</dbReference>
<dbReference type="GO" id="GO:0006952">
    <property type="term" value="P:defense response"/>
    <property type="evidence" value="ECO:0007669"/>
    <property type="project" value="UniProtKB-KW"/>
</dbReference>
<dbReference type="InterPro" id="IPR024949">
    <property type="entry name" value="Bet_v_I_allergen"/>
</dbReference>
<dbReference type="Pfam" id="PF09425">
    <property type="entry name" value="Jas_motif"/>
    <property type="match status" value="2"/>
</dbReference>
<dbReference type="InterPro" id="IPR040390">
    <property type="entry name" value="TIFY/JAZ"/>
</dbReference>
<dbReference type="GO" id="GO:0038023">
    <property type="term" value="F:signaling receptor activity"/>
    <property type="evidence" value="ECO:0007669"/>
    <property type="project" value="InterPro"/>
</dbReference>
<evidence type="ECO:0008006" key="6">
    <source>
        <dbReference type="Google" id="ProtNLM"/>
    </source>
</evidence>
<dbReference type="GO" id="GO:0031347">
    <property type="term" value="P:regulation of defense response"/>
    <property type="evidence" value="ECO:0007669"/>
    <property type="project" value="TreeGrafter"/>
</dbReference>
<gene>
    <name evidence="4" type="ORF">GH714_024183</name>
</gene>
<evidence type="ECO:0000256" key="1">
    <source>
        <dbReference type="ARBA" id="ARBA00009744"/>
    </source>
</evidence>
<comment type="similarity">
    <text evidence="1">Belongs to the BetVI family.</text>
</comment>
<dbReference type="EMBL" id="JAAGAX010000004">
    <property type="protein sequence ID" value="KAF2317540.1"/>
    <property type="molecule type" value="Genomic_DNA"/>
</dbReference>
<dbReference type="GO" id="GO:0005634">
    <property type="term" value="C:nucleus"/>
    <property type="evidence" value="ECO:0007669"/>
    <property type="project" value="TreeGrafter"/>
</dbReference>
<sequence>MEDICRERVVINLKLKAQAIMLLARHGSSVTQNKAVSPIQVQTPISRPSAGDGFVGNKIHTASPCSGLPSPIYVTSSSTNELTTVKSAGASASANNQIETSNTVSSVAPGSAILIPAGAVPQARKASLARFLEKRKERLTDQVRYPSLSPKSWIKNLMNVAKCLVVDSVLHKLLKNLFVLERPEFTVGVGLGDMVSDEYAIQRKQEIPRLHDSELMTWPSVTQNQAAPPIQVQTPISRPSAGDGFVGNKIHTASPCSGLPSPISVTSSSTNELTTVKSVGALASANNQIETSKTVSSVAPGSAILISAGAVPQARKASLALFLEKRKERVMNTSPHNVSKKSLDCSATECDDVYLIRSYTTSAILSPSSGLHSLQTLAAIIWYPLALYAILTTKWIIRDVPTIDSNLKYKGVRIPVRMAAKCEFRVEDCNKWSLKCQVNLTLQHSILRGRQRLNPSYWFCGHVTAIHPYDPNILYTGSELSHVKERIDAIDKKKLTYDYSVIGSDPALMNKALDKISFRIEVESCPDGGSIFKRSSKSYATDGAEVNEEEIKAGQEKAMEAFVGISRAFEAYILANPEAYYFI</sequence>
<evidence type="ECO:0000313" key="4">
    <source>
        <dbReference type="EMBL" id="KAF2317540.1"/>
    </source>
</evidence>
<dbReference type="InterPro" id="IPR023393">
    <property type="entry name" value="START-like_dom_sf"/>
</dbReference>